<protein>
    <submittedName>
        <fullName evidence="4">TRAP-type mannitol/chloroaromatic compound transport system, substrate-binding protein</fullName>
    </submittedName>
</protein>
<dbReference type="RefSeq" id="WP_091718517.1">
    <property type="nucleotide sequence ID" value="NZ_FNHS01000012.1"/>
</dbReference>
<keyword evidence="5" id="KW-1185">Reference proteome</keyword>
<dbReference type="PIRSF" id="PIRSF039026">
    <property type="entry name" value="SiaP"/>
    <property type="match status" value="1"/>
</dbReference>
<accession>A0A1H0ETI5</accession>
<dbReference type="InterPro" id="IPR038404">
    <property type="entry name" value="TRAP_DctP_sf"/>
</dbReference>
<name>A0A1H0ETI5_9HYPH</name>
<evidence type="ECO:0000313" key="5">
    <source>
        <dbReference type="Proteomes" id="UP000198704"/>
    </source>
</evidence>
<dbReference type="GO" id="GO:0031317">
    <property type="term" value="C:tripartite ATP-independent periplasmic transporter complex"/>
    <property type="evidence" value="ECO:0007669"/>
    <property type="project" value="InterPro"/>
</dbReference>
<dbReference type="InterPro" id="IPR018389">
    <property type="entry name" value="DctP_fam"/>
</dbReference>
<sequence length="379" mass="40864">MPLDETLIARPPRSGTRRRTVLTAGLGAAATLGGPLAAPARAEGAPELRWRLSSAYAKSLDILFGAPEALSRIVAEATDGRFQIQVLGPGEPVPAEGLLDAVAAGTVEMGHGPATLGMAKDPTFALATAIPFGLNARGAAAWWQAGGAAELFAEVFAKANLVCLPGGNTGAQMGGWFRREIKSLADLQGLKFRIDGMGGQVLAKFGVQPQSVPGPEIYAALESKKLDAAEWIGPYDDERLGLQKVAPVYHYPGFWEGGAMLHFWFNAEKWKALPKAYQTILRAAAAQAGAEVQAKYDARNPQALRRLVAGGALLRPFPQEVMEAALKNANDVYGEIAAKNGDFRRVYEAMRTFRNEEYLWFQVAEYTYDNFMIRARARG</sequence>
<evidence type="ECO:0000256" key="2">
    <source>
        <dbReference type="PIRSR" id="PIRSR039026-1"/>
    </source>
</evidence>
<dbReference type="PANTHER" id="PTHR33376">
    <property type="match status" value="1"/>
</dbReference>
<evidence type="ECO:0000256" key="1">
    <source>
        <dbReference type="ARBA" id="ARBA00022729"/>
    </source>
</evidence>
<dbReference type="InterPro" id="IPR026289">
    <property type="entry name" value="SBP_TakP-like"/>
</dbReference>
<dbReference type="STRING" id="582672.SAMN05216360_1124"/>
<gene>
    <name evidence="4" type="ORF">SAMN05216360_1124</name>
</gene>
<dbReference type="Gene3D" id="3.40.190.170">
    <property type="entry name" value="Bacterial extracellular solute-binding protein, family 7"/>
    <property type="match status" value="1"/>
</dbReference>
<dbReference type="AlphaFoldDB" id="A0A1H0ETI5"/>
<feature type="binding site" evidence="3">
    <location>
        <position position="230"/>
    </location>
    <ligand>
        <name>substrate</name>
    </ligand>
</feature>
<dbReference type="Pfam" id="PF03480">
    <property type="entry name" value="DctP"/>
    <property type="match status" value="1"/>
</dbReference>
<dbReference type="GO" id="GO:0046872">
    <property type="term" value="F:metal ion binding"/>
    <property type="evidence" value="ECO:0007669"/>
    <property type="project" value="UniProtKB-KW"/>
</dbReference>
<evidence type="ECO:0000313" key="4">
    <source>
        <dbReference type="EMBL" id="SDN85681.1"/>
    </source>
</evidence>
<feature type="binding site" evidence="2">
    <location>
        <position position="172"/>
    </location>
    <ligand>
        <name>substrate</name>
    </ligand>
</feature>
<dbReference type="GO" id="GO:0055085">
    <property type="term" value="P:transmembrane transport"/>
    <property type="evidence" value="ECO:0007669"/>
    <property type="project" value="InterPro"/>
</dbReference>
<proteinExistence type="predicted"/>
<dbReference type="Proteomes" id="UP000198704">
    <property type="component" value="Unassembled WGS sequence"/>
</dbReference>
<dbReference type="OrthoDB" id="9780733at2"/>
<organism evidence="4 5">
    <name type="scientific">Methylobacterium phyllostachyos</name>
    <dbReference type="NCBI Taxonomy" id="582672"/>
    <lineage>
        <taxon>Bacteria</taxon>
        <taxon>Pseudomonadati</taxon>
        <taxon>Pseudomonadota</taxon>
        <taxon>Alphaproteobacteria</taxon>
        <taxon>Hyphomicrobiales</taxon>
        <taxon>Methylobacteriaceae</taxon>
        <taxon>Methylobacterium</taxon>
    </lineage>
</organism>
<dbReference type="SUPFAM" id="SSF53850">
    <property type="entry name" value="Periplasmic binding protein-like II"/>
    <property type="match status" value="1"/>
</dbReference>
<dbReference type="PANTHER" id="PTHR33376:SF5">
    <property type="entry name" value="EXTRACYTOPLASMIC SOLUTE RECEPTOR PROTEIN"/>
    <property type="match status" value="1"/>
</dbReference>
<dbReference type="PROSITE" id="PS51318">
    <property type="entry name" value="TAT"/>
    <property type="match status" value="1"/>
</dbReference>
<feature type="binding site" evidence="3">
    <location>
        <position position="256"/>
    </location>
    <ligand>
        <name>substrate</name>
    </ligand>
</feature>
<keyword evidence="3" id="KW-0479">Metal-binding</keyword>
<dbReference type="EMBL" id="FNHS01000012">
    <property type="protein sequence ID" value="SDN85681.1"/>
    <property type="molecule type" value="Genomic_DNA"/>
</dbReference>
<dbReference type="InterPro" id="IPR006311">
    <property type="entry name" value="TAT_signal"/>
</dbReference>
<feature type="binding site" evidence="3">
    <location>
        <position position="231"/>
    </location>
    <ligand>
        <name>Na(+)</name>
        <dbReference type="ChEBI" id="CHEBI:29101"/>
    </ligand>
</feature>
<reference evidence="5" key="1">
    <citation type="submission" date="2016-10" db="EMBL/GenBank/DDBJ databases">
        <authorList>
            <person name="Varghese N."/>
            <person name="Submissions S."/>
        </authorList>
    </citation>
    <scope>NUCLEOTIDE SEQUENCE [LARGE SCALE GENOMIC DNA]</scope>
    <source>
        <strain evidence="5">BL47</strain>
    </source>
</reference>
<dbReference type="Gene3D" id="3.40.190.10">
    <property type="entry name" value="Periplasmic binding protein-like II"/>
    <property type="match status" value="1"/>
</dbReference>
<feature type="binding site" evidence="2">
    <location>
        <position position="193"/>
    </location>
    <ligand>
        <name>substrate</name>
    </ligand>
</feature>
<evidence type="ECO:0000256" key="3">
    <source>
        <dbReference type="PIRSR" id="PIRSR039026-2"/>
    </source>
</evidence>
<keyword evidence="1" id="KW-0732">Signal</keyword>